<proteinExistence type="predicted"/>
<evidence type="ECO:0000313" key="2">
    <source>
        <dbReference type="Proteomes" id="UP000517523"/>
    </source>
</evidence>
<reference evidence="1 2" key="1">
    <citation type="submission" date="2020-08" db="EMBL/GenBank/DDBJ databases">
        <title>Genomic Encyclopedia of Type Strains, Phase III (KMG-III): the genomes of soil and plant-associated and newly described type strains.</title>
        <authorList>
            <person name="Whitman W."/>
        </authorList>
    </citation>
    <scope>NUCLEOTIDE SEQUENCE [LARGE SCALE GENOMIC DNA]</scope>
    <source>
        <strain evidence="1 2">CECT 5831</strain>
    </source>
</reference>
<gene>
    <name evidence="1" type="ORF">FHS19_001768</name>
</gene>
<name>A0A839TK00_9BACL</name>
<dbReference type="RefSeq" id="WP_183581531.1">
    <property type="nucleotide sequence ID" value="NZ_JACHXJ010000002.1"/>
</dbReference>
<comment type="caution">
    <text evidence="1">The sequence shown here is derived from an EMBL/GenBank/DDBJ whole genome shotgun (WGS) entry which is preliminary data.</text>
</comment>
<accession>A0A839TK00</accession>
<dbReference type="Proteomes" id="UP000517523">
    <property type="component" value="Unassembled WGS sequence"/>
</dbReference>
<protein>
    <submittedName>
        <fullName evidence="1">Uncharacterized protein</fullName>
    </submittedName>
</protein>
<evidence type="ECO:0000313" key="1">
    <source>
        <dbReference type="EMBL" id="MBB3127114.1"/>
    </source>
</evidence>
<dbReference type="EMBL" id="JACHXJ010000002">
    <property type="protein sequence ID" value="MBB3127114.1"/>
    <property type="molecule type" value="Genomic_DNA"/>
</dbReference>
<organism evidence="1 2">
    <name type="scientific">Paenibacillus rhizosphaerae</name>
    <dbReference type="NCBI Taxonomy" id="297318"/>
    <lineage>
        <taxon>Bacteria</taxon>
        <taxon>Bacillati</taxon>
        <taxon>Bacillota</taxon>
        <taxon>Bacilli</taxon>
        <taxon>Bacillales</taxon>
        <taxon>Paenibacillaceae</taxon>
        <taxon>Paenibacillus</taxon>
    </lineage>
</organism>
<sequence length="152" mass="16357">MTKQIQAYFKSEDDAESAKTKLIGFQTEHLEVSRLGDGIDSDRRILLPIAPVNLSGSVNAAGTSGAVGVPTAYPAAGIPVVDDRDPDELSEVERARRADEGDDLLSGAVDVSPNDEDYRNLEYVLAAKVPDDTYQDVVNILRASGGYVEIFD</sequence>
<dbReference type="AlphaFoldDB" id="A0A839TK00"/>